<organism evidence="11 12">
    <name type="scientific">Candidatus Kapaibacterium thiocyanatum</name>
    <dbReference type="NCBI Taxonomy" id="1895771"/>
    <lineage>
        <taxon>Bacteria</taxon>
        <taxon>Pseudomonadati</taxon>
        <taxon>Candidatus Kapaibacteriota</taxon>
        <taxon>Candidatus Kapaibacteriia</taxon>
        <taxon>Candidatus Kapaibacteriales</taxon>
        <taxon>Candidatus Kapaibacteriaceae</taxon>
        <taxon>Candidatus Kapaibacterium</taxon>
    </lineage>
</organism>
<comment type="similarity">
    <text evidence="2">Belongs to the iron/ascorbate-dependent oxidoreductase family.</text>
</comment>
<proteinExistence type="inferred from homology"/>
<evidence type="ECO:0000313" key="11">
    <source>
        <dbReference type="EMBL" id="OJX61262.1"/>
    </source>
</evidence>
<keyword evidence="7" id="KW-0408">Iron</keyword>
<dbReference type="AlphaFoldDB" id="A0A1M3L6Q9"/>
<evidence type="ECO:0000256" key="1">
    <source>
        <dbReference type="ARBA" id="ARBA00004651"/>
    </source>
</evidence>
<dbReference type="InterPro" id="IPR032816">
    <property type="entry name" value="VTT_dom"/>
</dbReference>
<protein>
    <recommendedName>
        <fullName evidence="10">VTT domain-containing protein</fullName>
    </recommendedName>
</protein>
<dbReference type="Pfam" id="PF09335">
    <property type="entry name" value="VTT_dom"/>
    <property type="match status" value="1"/>
</dbReference>
<keyword evidence="6" id="KW-0560">Oxidoreductase</keyword>
<name>A0A1M3L6Q9_9BACT</name>
<dbReference type="PROSITE" id="PS00186">
    <property type="entry name" value="IPNS_2"/>
    <property type="match status" value="1"/>
</dbReference>
<feature type="transmembrane region" description="Helical" evidence="9">
    <location>
        <begin position="173"/>
        <end position="193"/>
    </location>
</feature>
<gene>
    <name evidence="11" type="ORF">BGO89_01395</name>
</gene>
<comment type="subcellular location">
    <subcellularLocation>
        <location evidence="1">Cell membrane</location>
        <topology evidence="1">Multi-pass membrane protein</topology>
    </subcellularLocation>
</comment>
<dbReference type="GO" id="GO:0005506">
    <property type="term" value="F:iron ion binding"/>
    <property type="evidence" value="ECO:0007669"/>
    <property type="project" value="InterPro"/>
</dbReference>
<keyword evidence="5 9" id="KW-1133">Transmembrane helix</keyword>
<dbReference type="EMBL" id="MKVH01000002">
    <property type="protein sequence ID" value="OJX61262.1"/>
    <property type="molecule type" value="Genomic_DNA"/>
</dbReference>
<dbReference type="InterPro" id="IPR051311">
    <property type="entry name" value="DedA_domain"/>
</dbReference>
<evidence type="ECO:0000256" key="3">
    <source>
        <dbReference type="ARBA" id="ARBA00022475"/>
    </source>
</evidence>
<dbReference type="PANTHER" id="PTHR42709:SF6">
    <property type="entry name" value="UNDECAPRENYL PHOSPHATE TRANSPORTER A"/>
    <property type="match status" value="1"/>
</dbReference>
<accession>A0A1M3L6Q9</accession>
<evidence type="ECO:0000256" key="7">
    <source>
        <dbReference type="ARBA" id="ARBA00023004"/>
    </source>
</evidence>
<reference evidence="11 12" key="1">
    <citation type="submission" date="2016-09" db="EMBL/GenBank/DDBJ databases">
        <title>Genome-resolved meta-omics ties microbial dynamics to process performance in biotechnology for thiocyanate degradation.</title>
        <authorList>
            <person name="Kantor R.S."/>
            <person name="Huddy R.J."/>
            <person name="Iyer R."/>
            <person name="Thomas B.C."/>
            <person name="Brown C.T."/>
            <person name="Anantharaman K."/>
            <person name="Tringe S."/>
            <person name="Hettich R.L."/>
            <person name="Harrison S.T."/>
            <person name="Banfield J.F."/>
        </authorList>
    </citation>
    <scope>NUCLEOTIDE SEQUENCE [LARGE SCALE GENOMIC DNA]</scope>
    <source>
        <strain evidence="11">59-99</strain>
    </source>
</reference>
<evidence type="ECO:0000256" key="9">
    <source>
        <dbReference type="SAM" id="Phobius"/>
    </source>
</evidence>
<dbReference type="Proteomes" id="UP000184233">
    <property type="component" value="Unassembled WGS sequence"/>
</dbReference>
<dbReference type="InterPro" id="IPR002057">
    <property type="entry name" value="Isopenicillin-N_synth_CS"/>
</dbReference>
<evidence type="ECO:0000313" key="12">
    <source>
        <dbReference type="Proteomes" id="UP000184233"/>
    </source>
</evidence>
<dbReference type="GO" id="GO:0016491">
    <property type="term" value="F:oxidoreductase activity"/>
    <property type="evidence" value="ECO:0007669"/>
    <property type="project" value="UniProtKB-KW"/>
</dbReference>
<keyword evidence="3" id="KW-1003">Cell membrane</keyword>
<dbReference type="PANTHER" id="PTHR42709">
    <property type="entry name" value="ALKALINE PHOSPHATASE LIKE PROTEIN"/>
    <property type="match status" value="1"/>
</dbReference>
<feature type="transmembrane region" description="Helical" evidence="9">
    <location>
        <begin position="38"/>
        <end position="59"/>
    </location>
</feature>
<sequence>MLESIVTFLQSLPPWGVLGVTFLIAYIENLFPPSPSDVLLVFCGTIVGIGTVGFMPMLVMATLGSVTGFSTAYWLGRKYGTQIAEKRWVPFLNMDTIGRVQHWFDKYHGLIIVVNRFLSGTRAVISFAAGITAMPFPRTVIYCTISAAVWNALMILLGMQFGSRWRDVDQYLSTYGTVITILLVAAVVGWLVWKWWKRRRTV</sequence>
<feature type="transmembrane region" description="Helical" evidence="9">
    <location>
        <begin position="12"/>
        <end position="31"/>
    </location>
</feature>
<evidence type="ECO:0000256" key="6">
    <source>
        <dbReference type="ARBA" id="ARBA00023002"/>
    </source>
</evidence>
<dbReference type="STRING" id="1895771.BGO89_01395"/>
<evidence type="ECO:0000259" key="10">
    <source>
        <dbReference type="Pfam" id="PF09335"/>
    </source>
</evidence>
<feature type="transmembrane region" description="Helical" evidence="9">
    <location>
        <begin position="140"/>
        <end position="161"/>
    </location>
</feature>
<evidence type="ECO:0000256" key="5">
    <source>
        <dbReference type="ARBA" id="ARBA00022989"/>
    </source>
</evidence>
<evidence type="ECO:0000256" key="8">
    <source>
        <dbReference type="ARBA" id="ARBA00023136"/>
    </source>
</evidence>
<comment type="caution">
    <text evidence="11">The sequence shown here is derived from an EMBL/GenBank/DDBJ whole genome shotgun (WGS) entry which is preliminary data.</text>
</comment>
<dbReference type="GO" id="GO:0005886">
    <property type="term" value="C:plasma membrane"/>
    <property type="evidence" value="ECO:0007669"/>
    <property type="project" value="UniProtKB-SubCell"/>
</dbReference>
<evidence type="ECO:0000256" key="4">
    <source>
        <dbReference type="ARBA" id="ARBA00022692"/>
    </source>
</evidence>
<keyword evidence="8 9" id="KW-0472">Membrane</keyword>
<evidence type="ECO:0000256" key="2">
    <source>
        <dbReference type="ARBA" id="ARBA00008056"/>
    </source>
</evidence>
<keyword evidence="4 9" id="KW-0812">Transmembrane</keyword>
<feature type="domain" description="VTT" evidence="10">
    <location>
        <begin position="35"/>
        <end position="158"/>
    </location>
</feature>